<gene>
    <name evidence="1" type="ORF">METZ01_LOCUS107093</name>
</gene>
<protein>
    <submittedName>
        <fullName evidence="1">Uncharacterized protein</fullName>
    </submittedName>
</protein>
<dbReference type="EMBL" id="UINC01012418">
    <property type="protein sequence ID" value="SVA54239.1"/>
    <property type="molecule type" value="Genomic_DNA"/>
</dbReference>
<evidence type="ECO:0000313" key="1">
    <source>
        <dbReference type="EMBL" id="SVA54239.1"/>
    </source>
</evidence>
<name>A0A381WNY1_9ZZZZ</name>
<proteinExistence type="predicted"/>
<organism evidence="1">
    <name type="scientific">marine metagenome</name>
    <dbReference type="NCBI Taxonomy" id="408172"/>
    <lineage>
        <taxon>unclassified sequences</taxon>
        <taxon>metagenomes</taxon>
        <taxon>ecological metagenomes</taxon>
    </lineage>
</organism>
<dbReference type="AlphaFoldDB" id="A0A381WNY1"/>
<accession>A0A381WNY1</accession>
<reference evidence="1" key="1">
    <citation type="submission" date="2018-05" db="EMBL/GenBank/DDBJ databases">
        <authorList>
            <person name="Lanie J.A."/>
            <person name="Ng W.-L."/>
            <person name="Kazmierczak K.M."/>
            <person name="Andrzejewski T.M."/>
            <person name="Davidsen T.M."/>
            <person name="Wayne K.J."/>
            <person name="Tettelin H."/>
            <person name="Glass J.I."/>
            <person name="Rusch D."/>
            <person name="Podicherti R."/>
            <person name="Tsui H.-C.T."/>
            <person name="Winkler M.E."/>
        </authorList>
    </citation>
    <scope>NUCLEOTIDE SEQUENCE</scope>
</reference>
<sequence length="73" mass="8737">MNMSIGHQDGNMKINEFHHLIDDMEIFFEELDYLRESATMNMFGAPRWLQENYDLSKAEAKHVFIRWTKTIEA</sequence>